<dbReference type="RefSeq" id="WP_014809104.1">
    <property type="nucleotide sequence ID" value="NC_018025.1"/>
</dbReference>
<organism evidence="2 3">
    <name type="scientific">Desulfomonile tiedjei (strain ATCC 49306 / DSM 6799 / DCB-1)</name>
    <dbReference type="NCBI Taxonomy" id="706587"/>
    <lineage>
        <taxon>Bacteria</taxon>
        <taxon>Pseudomonadati</taxon>
        <taxon>Thermodesulfobacteriota</taxon>
        <taxon>Desulfomonilia</taxon>
        <taxon>Desulfomonilales</taxon>
        <taxon>Desulfomonilaceae</taxon>
        <taxon>Desulfomonile</taxon>
    </lineage>
</organism>
<feature type="region of interest" description="Disordered" evidence="1">
    <location>
        <begin position="177"/>
        <end position="237"/>
    </location>
</feature>
<protein>
    <submittedName>
        <fullName evidence="2">Uncharacterized protein</fullName>
    </submittedName>
</protein>
<evidence type="ECO:0000256" key="1">
    <source>
        <dbReference type="SAM" id="MobiDB-lite"/>
    </source>
</evidence>
<feature type="compositionally biased region" description="Basic and acidic residues" evidence="1">
    <location>
        <begin position="177"/>
        <end position="199"/>
    </location>
</feature>
<dbReference type="EMBL" id="CP003360">
    <property type="protein sequence ID" value="AFM23952.1"/>
    <property type="molecule type" value="Genomic_DNA"/>
</dbReference>
<keyword evidence="3" id="KW-1185">Reference proteome</keyword>
<gene>
    <name evidence="2" type="ordered locus">Desti_1239</name>
</gene>
<evidence type="ECO:0000313" key="3">
    <source>
        <dbReference type="Proteomes" id="UP000006055"/>
    </source>
</evidence>
<dbReference type="KEGG" id="dti:Desti_1239"/>
<reference evidence="3" key="1">
    <citation type="submission" date="2012-06" db="EMBL/GenBank/DDBJ databases">
        <title>Complete sequence of chromosome of Desulfomonile tiedjei DSM 6799.</title>
        <authorList>
            <person name="Lucas S."/>
            <person name="Copeland A."/>
            <person name="Lapidus A."/>
            <person name="Glavina del Rio T."/>
            <person name="Dalin E."/>
            <person name="Tice H."/>
            <person name="Bruce D."/>
            <person name="Goodwin L."/>
            <person name="Pitluck S."/>
            <person name="Peters L."/>
            <person name="Ovchinnikova G."/>
            <person name="Zeytun A."/>
            <person name="Lu M."/>
            <person name="Kyrpides N."/>
            <person name="Mavromatis K."/>
            <person name="Ivanova N."/>
            <person name="Brettin T."/>
            <person name="Detter J.C."/>
            <person name="Han C."/>
            <person name="Larimer F."/>
            <person name="Land M."/>
            <person name="Hauser L."/>
            <person name="Markowitz V."/>
            <person name="Cheng J.-F."/>
            <person name="Hugenholtz P."/>
            <person name="Woyke T."/>
            <person name="Wu D."/>
            <person name="Spring S."/>
            <person name="Schroeder M."/>
            <person name="Brambilla E."/>
            <person name="Klenk H.-P."/>
            <person name="Eisen J.A."/>
        </authorList>
    </citation>
    <scope>NUCLEOTIDE SEQUENCE [LARGE SCALE GENOMIC DNA]</scope>
    <source>
        <strain evidence="3">ATCC 49306 / DSM 6799 / DCB-1</strain>
    </source>
</reference>
<dbReference type="Proteomes" id="UP000006055">
    <property type="component" value="Chromosome"/>
</dbReference>
<name>I4C311_DESTA</name>
<accession>I4C311</accession>
<dbReference type="HOGENOM" id="CLU_1169190_0_0_7"/>
<feature type="compositionally biased region" description="Basic and acidic residues" evidence="1">
    <location>
        <begin position="228"/>
        <end position="237"/>
    </location>
</feature>
<dbReference type="AlphaFoldDB" id="I4C311"/>
<proteinExistence type="predicted"/>
<sequence>MSRNHSQSLTSICCLAFIAVVLSIVVNSHGFAQVEPLPKEIVGLNMGSSSEDLLKKISGSGSHSSEKLGQEDRTKITWSLPENPYYSDLAFHFTEKNRLFLIHFNLKPAEKEQIQALKKSFFDSQKFLWEDPMRMRVKDNDVFLYIKESGPDCFFDFVNRKTGERGFELFNRSISAEDRPSKATKPNEEKKATPADVVKESILQETKDAQKVNPVLPTEPIDAQKSPEAPESKPKAQ</sequence>
<evidence type="ECO:0000313" key="2">
    <source>
        <dbReference type="EMBL" id="AFM23952.1"/>
    </source>
</evidence>